<evidence type="ECO:0000313" key="3">
    <source>
        <dbReference type="Proteomes" id="UP001631949"/>
    </source>
</evidence>
<dbReference type="SUPFAM" id="SSF110455">
    <property type="entry name" value="Toprim domain"/>
    <property type="match status" value="1"/>
</dbReference>
<evidence type="ECO:0000313" key="2">
    <source>
        <dbReference type="EMBL" id="MFM9413394.1"/>
    </source>
</evidence>
<feature type="domain" description="Ribonuclease M5 C-terminal" evidence="1">
    <location>
        <begin position="93"/>
        <end position="172"/>
    </location>
</feature>
<dbReference type="RefSeq" id="WP_408977010.1">
    <property type="nucleotide sequence ID" value="NZ_JBJUVG010000003.1"/>
</dbReference>
<name>A0ABW9GXR1_9FIRM</name>
<dbReference type="Gene3D" id="3.40.1360.10">
    <property type="match status" value="1"/>
</dbReference>
<proteinExistence type="predicted"/>
<dbReference type="PANTHER" id="PTHR39156">
    <property type="entry name" value="RIBONUCLEASE M5"/>
    <property type="match status" value="1"/>
</dbReference>
<sequence>MLYIRETIIVEGNRDQQAVLQAVAALVFKTRGLNGLRADLTGWAPFAAHGGLVILTDPDGPGDRLRTKITAAYPTALQAQLPTKACRGPRGRLGIQFADPAAIRKALLAAGCRCRPAPPADTLSELIQAGFGGGPTGARNRQALTDALGLPQATAPQLAAYLNALDLTPAQALSYIHPNN</sequence>
<comment type="caution">
    <text evidence="2">The sequence shown here is derived from an EMBL/GenBank/DDBJ whole genome shotgun (WGS) entry which is preliminary data.</text>
</comment>
<gene>
    <name evidence="2" type="ORF">ACKQTC_03335</name>
</gene>
<dbReference type="Pfam" id="PF13331">
    <property type="entry name" value="DUF4093"/>
    <property type="match status" value="1"/>
</dbReference>
<dbReference type="PANTHER" id="PTHR39156:SF2">
    <property type="entry name" value="DNA PRIMASE (BACTERIAL TYPE) AND SMALL PRIMASE-LIKE PROTEINS"/>
    <property type="match status" value="1"/>
</dbReference>
<organism evidence="2 3">
    <name type="scientific">Peptococcus simiae</name>
    <dbReference type="NCBI Taxonomy" id="1643805"/>
    <lineage>
        <taxon>Bacteria</taxon>
        <taxon>Bacillati</taxon>
        <taxon>Bacillota</taxon>
        <taxon>Clostridia</taxon>
        <taxon>Eubacteriales</taxon>
        <taxon>Peptococcaceae</taxon>
        <taxon>Peptococcus</taxon>
    </lineage>
</organism>
<keyword evidence="3" id="KW-1185">Reference proteome</keyword>
<dbReference type="Proteomes" id="UP001631949">
    <property type="component" value="Unassembled WGS sequence"/>
</dbReference>
<dbReference type="EMBL" id="JBJUVG010000003">
    <property type="protein sequence ID" value="MFM9413394.1"/>
    <property type="molecule type" value="Genomic_DNA"/>
</dbReference>
<dbReference type="InterPro" id="IPR025156">
    <property type="entry name" value="RNase_M5_C"/>
</dbReference>
<evidence type="ECO:0000259" key="1">
    <source>
        <dbReference type="Pfam" id="PF13331"/>
    </source>
</evidence>
<accession>A0ABW9GXR1</accession>
<reference evidence="2 3" key="1">
    <citation type="journal article" date="2016" name="Int. J. Syst. Evol. Microbiol.">
        <title>Peptococcus simiae sp. nov., isolated from rhesus macaque faeces and emended description of the genus Peptococcus.</title>
        <authorList>
            <person name="Shkoporov A.N."/>
            <person name="Efimov B.A."/>
            <person name="Kondova I."/>
            <person name="Ouwerling B."/>
            <person name="Chaplin A.V."/>
            <person name="Shcherbakova V.A."/>
            <person name="Langermans J.A.M."/>
        </authorList>
    </citation>
    <scope>NUCLEOTIDE SEQUENCE [LARGE SCALE GENOMIC DNA]</scope>
    <source>
        <strain evidence="2 3">M108</strain>
    </source>
</reference>
<protein>
    <submittedName>
        <fullName evidence="2">Toprim domain-containing protein</fullName>
    </submittedName>
</protein>